<dbReference type="SUPFAM" id="SSF54060">
    <property type="entry name" value="His-Me finger endonucleases"/>
    <property type="match status" value="1"/>
</dbReference>
<keyword evidence="3" id="KW-1185">Reference proteome</keyword>
<dbReference type="Pfam" id="PF01844">
    <property type="entry name" value="HNH"/>
    <property type="match status" value="1"/>
</dbReference>
<keyword evidence="2" id="KW-0540">Nuclease</keyword>
<dbReference type="AlphaFoldDB" id="A0A930UH11"/>
<feature type="domain" description="HNH nuclease" evidence="1">
    <location>
        <begin position="47"/>
        <end position="100"/>
    </location>
</feature>
<organism evidence="2 3">
    <name type="scientific">Candidatus Amphirhobacter heronislandensis</name>
    <dbReference type="NCBI Taxonomy" id="1732024"/>
    <lineage>
        <taxon>Bacteria</taxon>
        <taxon>Pseudomonadati</taxon>
        <taxon>Pseudomonadota</taxon>
        <taxon>Gammaproteobacteria</taxon>
        <taxon>Candidatus Tethybacterales</taxon>
        <taxon>Candidatus Tethybacteraceae</taxon>
        <taxon>Candidatus Amphirhobacter</taxon>
    </lineage>
</organism>
<proteinExistence type="predicted"/>
<dbReference type="SMART" id="SM00507">
    <property type="entry name" value="HNHc"/>
    <property type="match status" value="1"/>
</dbReference>
<dbReference type="GO" id="GO:0003676">
    <property type="term" value="F:nucleic acid binding"/>
    <property type="evidence" value="ECO:0007669"/>
    <property type="project" value="InterPro"/>
</dbReference>
<gene>
    <name evidence="2" type="ORF">ISN26_01240</name>
</gene>
<dbReference type="Proteomes" id="UP000604381">
    <property type="component" value="Unassembled WGS sequence"/>
</dbReference>
<evidence type="ECO:0000313" key="2">
    <source>
        <dbReference type="EMBL" id="MBF2734717.1"/>
    </source>
</evidence>
<keyword evidence="2" id="KW-0378">Hydrolase</keyword>
<dbReference type="CDD" id="cd00085">
    <property type="entry name" value="HNHc"/>
    <property type="match status" value="1"/>
</dbReference>
<dbReference type="GO" id="GO:0008270">
    <property type="term" value="F:zinc ion binding"/>
    <property type="evidence" value="ECO:0007669"/>
    <property type="project" value="InterPro"/>
</dbReference>
<dbReference type="InterPro" id="IPR003615">
    <property type="entry name" value="HNH_nuc"/>
</dbReference>
<comment type="caution">
    <text evidence="2">The sequence shown here is derived from an EMBL/GenBank/DDBJ whole genome shotgun (WGS) entry which is preliminary data.</text>
</comment>
<dbReference type="GO" id="GO:0004519">
    <property type="term" value="F:endonuclease activity"/>
    <property type="evidence" value="ECO:0007669"/>
    <property type="project" value="UniProtKB-KW"/>
</dbReference>
<evidence type="ECO:0000313" key="3">
    <source>
        <dbReference type="Proteomes" id="UP000604381"/>
    </source>
</evidence>
<accession>A0A930UH11</accession>
<sequence length="145" mass="16726">MRFYDNDDWCDLGPELGMVRLDDLNEALSSMRTQSFPSRFRPYNSPVNKKHLYELQNGRCAGCECRFGINGFEVDHIIARSVGGPDHIDNLQLLCSSCNRIKGNRGMEYLLWWNEGIRKIAHYFILRSKYLQGGVSHSGSSRGYW</sequence>
<dbReference type="InterPro" id="IPR002711">
    <property type="entry name" value="HNH"/>
</dbReference>
<dbReference type="EMBL" id="JADHEI010000023">
    <property type="protein sequence ID" value="MBF2734717.1"/>
    <property type="molecule type" value="Genomic_DNA"/>
</dbReference>
<dbReference type="Gene3D" id="1.10.30.50">
    <property type="match status" value="1"/>
</dbReference>
<name>A0A930UH11_9GAMM</name>
<keyword evidence="2" id="KW-0255">Endonuclease</keyword>
<reference evidence="2" key="1">
    <citation type="submission" date="2020-10" db="EMBL/GenBank/DDBJ databases">
        <title>An improved Amphimedon queenslandica hologenome assembly reveals how three proteobacterial symbionts can extend the metabolic phenotypic of their marine sponge host.</title>
        <authorList>
            <person name="Degnan B."/>
            <person name="Degnan S."/>
            <person name="Xiang X."/>
        </authorList>
    </citation>
    <scope>NUCLEOTIDE SEQUENCE</scope>
    <source>
        <strain evidence="2">AqS2</strain>
    </source>
</reference>
<evidence type="ECO:0000259" key="1">
    <source>
        <dbReference type="SMART" id="SM00507"/>
    </source>
</evidence>
<protein>
    <submittedName>
        <fullName evidence="2">HNH endonuclease</fullName>
    </submittedName>
</protein>
<dbReference type="InterPro" id="IPR044925">
    <property type="entry name" value="His-Me_finger_sf"/>
</dbReference>